<dbReference type="InterPro" id="IPR001737">
    <property type="entry name" value="KsgA/Erm"/>
</dbReference>
<evidence type="ECO:0000256" key="2">
    <source>
        <dbReference type="ARBA" id="ARBA00022679"/>
    </source>
</evidence>
<dbReference type="Gene3D" id="1.10.8.100">
    <property type="entry name" value="Ribosomal RNA adenine dimethylase-like, domain 2"/>
    <property type="match status" value="1"/>
</dbReference>
<dbReference type="GO" id="GO:0032259">
    <property type="term" value="P:methylation"/>
    <property type="evidence" value="ECO:0007669"/>
    <property type="project" value="UniProtKB-KW"/>
</dbReference>
<protein>
    <submittedName>
        <fullName evidence="7">23S ribosomal RNA methyltransferase Erm</fullName>
    </submittedName>
</protein>
<dbReference type="PANTHER" id="PTHR11727:SF7">
    <property type="entry name" value="DIMETHYLADENOSINE TRANSFERASE-RELATED"/>
    <property type="match status" value="1"/>
</dbReference>
<dbReference type="InterPro" id="IPR023165">
    <property type="entry name" value="rRNA_Ade_diMease-like_C"/>
</dbReference>
<dbReference type="PROSITE" id="PS01131">
    <property type="entry name" value="RRNA_A_DIMETH"/>
    <property type="match status" value="1"/>
</dbReference>
<evidence type="ECO:0000256" key="3">
    <source>
        <dbReference type="ARBA" id="ARBA00022691"/>
    </source>
</evidence>
<dbReference type="InterPro" id="IPR029063">
    <property type="entry name" value="SAM-dependent_MTases_sf"/>
</dbReference>
<sequence length="289" mass="34300">MERNIRDSQNFLHDKKLVSSLVENSNINNTDIVYEIGPGKGIITEHLLRVSKSVIAIELDTSLYQFLKQNLNSEKLTLINQDFMNIKLPDGNYKVFSNIPFNMTGEILTRLLTAINPPQDMYIIMQYEAMLKYAGTPYYKDTLKSLMFKPLYDIKLAYEFLPSDFKPKPNVSIVLVHFHKKEYCDIKKATMLEYWDFLSYMYTAPGLNFKQKTKNIFSYEQQKRLKKIINLDSELNFSDWTYIQWIKMFDTYKQFVCQDKKKLVEGSYQKLLKEQSKLEKVHRSRTQRY</sequence>
<organism evidence="7 8">
    <name type="scientific">Acinetobacter towneri</name>
    <dbReference type="NCBI Taxonomy" id="202956"/>
    <lineage>
        <taxon>Bacteria</taxon>
        <taxon>Pseudomonadati</taxon>
        <taxon>Pseudomonadota</taxon>
        <taxon>Gammaproteobacteria</taxon>
        <taxon>Moraxellales</taxon>
        <taxon>Moraxellaceae</taxon>
        <taxon>Acinetobacter</taxon>
    </lineage>
</organism>
<keyword evidence="2 5" id="KW-0808">Transferase</keyword>
<keyword evidence="1 5" id="KW-0489">Methyltransferase</keyword>
<evidence type="ECO:0000256" key="1">
    <source>
        <dbReference type="ARBA" id="ARBA00022603"/>
    </source>
</evidence>
<dbReference type="SUPFAM" id="SSF53335">
    <property type="entry name" value="S-adenosyl-L-methionine-dependent methyltransferases"/>
    <property type="match status" value="1"/>
</dbReference>
<comment type="similarity">
    <text evidence="5">Belongs to the class I-like SAM-binding methyltransferase superfamily. rRNA adenine N(6)-methyltransferase family.</text>
</comment>
<feature type="binding site" evidence="5">
    <location>
        <position position="82"/>
    </location>
    <ligand>
        <name>S-adenosyl-L-methionine</name>
        <dbReference type="ChEBI" id="CHEBI:59789"/>
    </ligand>
</feature>
<feature type="binding site" evidence="5">
    <location>
        <position position="58"/>
    </location>
    <ligand>
        <name>S-adenosyl-L-methionine</name>
        <dbReference type="ChEBI" id="CHEBI:59789"/>
    </ligand>
</feature>
<dbReference type="GO" id="GO:0008168">
    <property type="term" value="F:methyltransferase activity"/>
    <property type="evidence" value="ECO:0007669"/>
    <property type="project" value="UniProtKB-KW"/>
</dbReference>
<dbReference type="PROSITE" id="PS51689">
    <property type="entry name" value="SAM_RNA_A_N6_MT"/>
    <property type="match status" value="1"/>
</dbReference>
<evidence type="ECO:0000256" key="5">
    <source>
        <dbReference type="PROSITE-ProRule" id="PRU01026"/>
    </source>
</evidence>
<name>A0ABX7TA29_9GAMM</name>
<evidence type="ECO:0000259" key="6">
    <source>
        <dbReference type="SMART" id="SM00650"/>
    </source>
</evidence>
<dbReference type="Proteomes" id="UP000663954">
    <property type="component" value="Plasmid pGX5"/>
</dbReference>
<feature type="domain" description="Ribosomal RNA adenine methylase transferase N-terminal" evidence="6">
    <location>
        <begin position="17"/>
        <end position="182"/>
    </location>
</feature>
<gene>
    <name evidence="7" type="primary">erm</name>
    <name evidence="7" type="ORF">J4G45_00170</name>
</gene>
<evidence type="ECO:0000313" key="7">
    <source>
        <dbReference type="EMBL" id="QTD60577.1"/>
    </source>
</evidence>
<keyword evidence="7" id="KW-0614">Plasmid</keyword>
<evidence type="ECO:0000256" key="4">
    <source>
        <dbReference type="ARBA" id="ARBA00022884"/>
    </source>
</evidence>
<dbReference type="SMART" id="SM00650">
    <property type="entry name" value="rADc"/>
    <property type="match status" value="1"/>
</dbReference>
<dbReference type="InterPro" id="IPR020598">
    <property type="entry name" value="rRNA_Ade_methylase_Trfase_N"/>
</dbReference>
<feature type="binding site" evidence="5">
    <location>
        <position position="98"/>
    </location>
    <ligand>
        <name>S-adenosyl-L-methionine</name>
        <dbReference type="ChEBI" id="CHEBI:59789"/>
    </ligand>
</feature>
<feature type="binding site" evidence="5">
    <location>
        <position position="10"/>
    </location>
    <ligand>
        <name>S-adenosyl-L-methionine</name>
        <dbReference type="ChEBI" id="CHEBI:59789"/>
    </ligand>
</feature>
<geneLocation type="plasmid" evidence="7 8">
    <name>pGX5</name>
</geneLocation>
<dbReference type="CDD" id="cd02440">
    <property type="entry name" value="AdoMet_MTases"/>
    <property type="match status" value="1"/>
</dbReference>
<proteinExistence type="inferred from homology"/>
<dbReference type="PANTHER" id="PTHR11727">
    <property type="entry name" value="DIMETHYLADENOSINE TRANSFERASE"/>
    <property type="match status" value="1"/>
</dbReference>
<keyword evidence="4 5" id="KW-0694">RNA-binding</keyword>
<keyword evidence="3 5" id="KW-0949">S-adenosyl-L-methionine</keyword>
<dbReference type="GeneID" id="64223935"/>
<accession>A0ABX7TA29</accession>
<dbReference type="RefSeq" id="WP_107318659.1">
    <property type="nucleotide sequence ID" value="NZ_CP071767.1"/>
</dbReference>
<dbReference type="Gene3D" id="3.40.50.150">
    <property type="entry name" value="Vaccinia Virus protein VP39"/>
    <property type="match status" value="1"/>
</dbReference>
<reference evidence="7 8" key="1">
    <citation type="journal article" date="2020" name="Front. Cell. Infect. Microbiol.">
        <title>Characterization of Three Porcine Acinetobacter towneri Strains Co-Harboring tet(X3) and bla OXA-58.</title>
        <authorList>
            <person name="Ma J."/>
            <person name="Wang J."/>
            <person name="Feng J."/>
            <person name="Liu Y."/>
            <person name="Yang B."/>
            <person name="Li R."/>
            <person name="Bai L."/>
            <person name="He T."/>
            <person name="Wang X."/>
            <person name="Yang Z."/>
        </authorList>
    </citation>
    <scope>NUCLEOTIDE SEQUENCE [LARGE SCALE GENOMIC DNA]</scope>
    <source>
        <strain evidence="7 8">GX5</strain>
    </source>
</reference>
<feature type="binding site" evidence="5">
    <location>
        <position position="12"/>
    </location>
    <ligand>
        <name>S-adenosyl-L-methionine</name>
        <dbReference type="ChEBI" id="CHEBI:59789"/>
    </ligand>
</feature>
<keyword evidence="8" id="KW-1185">Reference proteome</keyword>
<dbReference type="NCBIfam" id="NF000499">
    <property type="entry name" value="Erm23S_rRNA_broad"/>
    <property type="match status" value="1"/>
</dbReference>
<dbReference type="EMBL" id="CP071769">
    <property type="protein sequence ID" value="QTD60577.1"/>
    <property type="molecule type" value="Genomic_DNA"/>
</dbReference>
<feature type="binding site" evidence="5">
    <location>
        <position position="37"/>
    </location>
    <ligand>
        <name>S-adenosyl-L-methionine</name>
        <dbReference type="ChEBI" id="CHEBI:59789"/>
    </ligand>
</feature>
<evidence type="ECO:0000313" key="8">
    <source>
        <dbReference type="Proteomes" id="UP000663954"/>
    </source>
</evidence>
<dbReference type="InterPro" id="IPR020596">
    <property type="entry name" value="rRNA_Ade_Mease_Trfase_CS"/>
</dbReference>
<dbReference type="Pfam" id="PF00398">
    <property type="entry name" value="RrnaAD"/>
    <property type="match status" value="1"/>
</dbReference>